<feature type="signal peptide" evidence="1">
    <location>
        <begin position="1"/>
        <end position="18"/>
    </location>
</feature>
<organism evidence="2 3">
    <name type="scientific">Virgisporangium aurantiacum</name>
    <dbReference type="NCBI Taxonomy" id="175570"/>
    <lineage>
        <taxon>Bacteria</taxon>
        <taxon>Bacillati</taxon>
        <taxon>Actinomycetota</taxon>
        <taxon>Actinomycetes</taxon>
        <taxon>Micromonosporales</taxon>
        <taxon>Micromonosporaceae</taxon>
        <taxon>Virgisporangium</taxon>
    </lineage>
</organism>
<evidence type="ECO:0000313" key="2">
    <source>
        <dbReference type="EMBL" id="GIJ57135.1"/>
    </source>
</evidence>
<reference evidence="2" key="1">
    <citation type="submission" date="2021-01" db="EMBL/GenBank/DDBJ databases">
        <title>Whole genome shotgun sequence of Virgisporangium aurantiacum NBRC 16421.</title>
        <authorList>
            <person name="Komaki H."/>
            <person name="Tamura T."/>
        </authorList>
    </citation>
    <scope>NUCLEOTIDE SEQUENCE</scope>
    <source>
        <strain evidence="2">NBRC 16421</strain>
    </source>
</reference>
<dbReference type="PROSITE" id="PS51318">
    <property type="entry name" value="TAT"/>
    <property type="match status" value="1"/>
</dbReference>
<name>A0A8J3Z896_9ACTN</name>
<keyword evidence="1" id="KW-0732">Signal</keyword>
<keyword evidence="3" id="KW-1185">Reference proteome</keyword>
<sequence length="220" mass="22602">MITRRGLLAGAASAGAFALVPAMPGTAGARPPRGRTGPVSANGWRIDPAEITAHRVAGSAATVLLRGGAVAAVLLHVARRWHYEIARLDTGEGGGVAGYMANRAVRADFESNYLSGTAVAMHPTAYPLGGSEPLSPHHEAIVADILVDCAGTVVWGGHLAPVAASHFHIAHGPDDRTLARVGARLDASRHAAVVAQTAGAVADPAAPARRELARRVPSRR</sequence>
<evidence type="ECO:0000256" key="1">
    <source>
        <dbReference type="SAM" id="SignalP"/>
    </source>
</evidence>
<proteinExistence type="predicted"/>
<evidence type="ECO:0000313" key="3">
    <source>
        <dbReference type="Proteomes" id="UP000612585"/>
    </source>
</evidence>
<protein>
    <submittedName>
        <fullName evidence="2">Uncharacterized protein</fullName>
    </submittedName>
</protein>
<dbReference type="EMBL" id="BOPG01000029">
    <property type="protein sequence ID" value="GIJ57135.1"/>
    <property type="molecule type" value="Genomic_DNA"/>
</dbReference>
<dbReference type="RefSeq" id="WP_203996251.1">
    <property type="nucleotide sequence ID" value="NZ_BOPG01000029.1"/>
</dbReference>
<dbReference type="Proteomes" id="UP000612585">
    <property type="component" value="Unassembled WGS sequence"/>
</dbReference>
<accession>A0A8J3Z896</accession>
<gene>
    <name evidence="2" type="ORF">Vau01_046510</name>
</gene>
<feature type="chain" id="PRO_5039678740" evidence="1">
    <location>
        <begin position="19"/>
        <end position="220"/>
    </location>
</feature>
<comment type="caution">
    <text evidence="2">The sequence shown here is derived from an EMBL/GenBank/DDBJ whole genome shotgun (WGS) entry which is preliminary data.</text>
</comment>
<dbReference type="InterPro" id="IPR006311">
    <property type="entry name" value="TAT_signal"/>
</dbReference>
<dbReference type="AlphaFoldDB" id="A0A8J3Z896"/>